<feature type="domain" description="Response regulatory" evidence="3">
    <location>
        <begin position="6"/>
        <end position="121"/>
    </location>
</feature>
<dbReference type="GO" id="GO:0000160">
    <property type="term" value="P:phosphorelay signal transduction system"/>
    <property type="evidence" value="ECO:0007669"/>
    <property type="project" value="InterPro"/>
</dbReference>
<dbReference type="PANTHER" id="PTHR44591">
    <property type="entry name" value="STRESS RESPONSE REGULATOR PROTEIN 1"/>
    <property type="match status" value="1"/>
</dbReference>
<gene>
    <name evidence="4" type="ORF">CXB77_14025</name>
</gene>
<keyword evidence="1 2" id="KW-0597">Phosphoprotein</keyword>
<dbReference type="InterPro" id="IPR050595">
    <property type="entry name" value="Bact_response_regulator"/>
</dbReference>
<evidence type="ECO:0000313" key="5">
    <source>
        <dbReference type="Proteomes" id="UP000239936"/>
    </source>
</evidence>
<accession>A0A2S7XNN4</accession>
<dbReference type="SUPFAM" id="SSF52172">
    <property type="entry name" value="CheY-like"/>
    <property type="match status" value="1"/>
</dbReference>
<dbReference type="OrthoDB" id="9800897at2"/>
<feature type="modified residue" description="4-aspartylphosphate" evidence="2">
    <location>
        <position position="54"/>
    </location>
</feature>
<name>A0A2S7XNN4_9GAMM</name>
<evidence type="ECO:0000256" key="1">
    <source>
        <dbReference type="ARBA" id="ARBA00022553"/>
    </source>
</evidence>
<sequence>MNKQRTLLLVDDAPENIDLLKGILRDNYKIKAATSGKKALQVVAKSPPDLIVLDVMMPEMDGYAVCQQLKANSTTAAIPILFVTGQVDPAEVAKGLALGARAYIIKPIDPAQLLTTIAAHLSDEMLGE</sequence>
<organism evidence="4 5">
    <name type="scientific">Chromatium okenii</name>
    <dbReference type="NCBI Taxonomy" id="61644"/>
    <lineage>
        <taxon>Bacteria</taxon>
        <taxon>Pseudomonadati</taxon>
        <taxon>Pseudomonadota</taxon>
        <taxon>Gammaproteobacteria</taxon>
        <taxon>Chromatiales</taxon>
        <taxon>Chromatiaceae</taxon>
        <taxon>Chromatium</taxon>
    </lineage>
</organism>
<proteinExistence type="predicted"/>
<dbReference type="PANTHER" id="PTHR44591:SF3">
    <property type="entry name" value="RESPONSE REGULATORY DOMAIN-CONTAINING PROTEIN"/>
    <property type="match status" value="1"/>
</dbReference>
<dbReference type="Pfam" id="PF00072">
    <property type="entry name" value="Response_reg"/>
    <property type="match status" value="1"/>
</dbReference>
<dbReference type="RefSeq" id="WP_105074391.1">
    <property type="nucleotide sequence ID" value="NZ_PPGH01000037.1"/>
</dbReference>
<evidence type="ECO:0000313" key="4">
    <source>
        <dbReference type="EMBL" id="PQJ95349.1"/>
    </source>
</evidence>
<dbReference type="SMART" id="SM00448">
    <property type="entry name" value="REC"/>
    <property type="match status" value="1"/>
</dbReference>
<reference evidence="4 5" key="1">
    <citation type="submission" date="2018-01" db="EMBL/GenBank/DDBJ databases">
        <title>The complete genome sequence of Chromatium okenii LaCa, a purple sulfur bacterium with a turbulent life.</title>
        <authorList>
            <person name="Luedin S.M."/>
            <person name="Liechti N."/>
            <person name="Storelli N."/>
            <person name="Danza F."/>
            <person name="Wittwer M."/>
            <person name="Pothier J.F."/>
            <person name="Tonolla M.A."/>
        </authorList>
    </citation>
    <scope>NUCLEOTIDE SEQUENCE [LARGE SCALE GENOMIC DNA]</scope>
    <source>
        <strain evidence="4 5">LaCa</strain>
    </source>
</reference>
<evidence type="ECO:0000259" key="3">
    <source>
        <dbReference type="PROSITE" id="PS50110"/>
    </source>
</evidence>
<keyword evidence="5" id="KW-1185">Reference proteome</keyword>
<dbReference type="PROSITE" id="PS50110">
    <property type="entry name" value="RESPONSE_REGULATORY"/>
    <property type="match status" value="1"/>
</dbReference>
<dbReference type="AlphaFoldDB" id="A0A2S7XNN4"/>
<dbReference type="EMBL" id="PPGH01000037">
    <property type="protein sequence ID" value="PQJ95349.1"/>
    <property type="molecule type" value="Genomic_DNA"/>
</dbReference>
<protein>
    <submittedName>
        <fullName evidence="4">Response regulator</fullName>
    </submittedName>
</protein>
<dbReference type="InterPro" id="IPR001789">
    <property type="entry name" value="Sig_transdc_resp-reg_receiver"/>
</dbReference>
<comment type="caution">
    <text evidence="4">The sequence shown here is derived from an EMBL/GenBank/DDBJ whole genome shotgun (WGS) entry which is preliminary data.</text>
</comment>
<dbReference type="Gene3D" id="3.40.50.2300">
    <property type="match status" value="1"/>
</dbReference>
<evidence type="ECO:0000256" key="2">
    <source>
        <dbReference type="PROSITE-ProRule" id="PRU00169"/>
    </source>
</evidence>
<dbReference type="InterPro" id="IPR011006">
    <property type="entry name" value="CheY-like_superfamily"/>
</dbReference>
<dbReference type="Proteomes" id="UP000239936">
    <property type="component" value="Unassembled WGS sequence"/>
</dbReference>